<sequence>IHGCLDMLKGLIDKIEWDPANDRLIFIGDYIDRGENSKGVVDLVLKLKEDSSLIQCVIGNHEQMFLDYLSGVDSQSSLLNGGLFTLKSYEEVRRSQDDALIPSSHLDFFSSLLSMVELEQYYIVHAGFRPNIRIEDQDLNDMIWIREEFIYSNYDFGKVVIFGHTPLNSPLIMKNKIGIDTGAVFGNYLTCLELPEEKFHSVRPK</sequence>
<dbReference type="SUPFAM" id="SSF56300">
    <property type="entry name" value="Metallo-dependent phosphatases"/>
    <property type="match status" value="1"/>
</dbReference>
<dbReference type="GO" id="GO:0005737">
    <property type="term" value="C:cytoplasm"/>
    <property type="evidence" value="ECO:0007669"/>
    <property type="project" value="TreeGrafter"/>
</dbReference>
<dbReference type="PANTHER" id="PTHR42850">
    <property type="entry name" value="METALLOPHOSPHOESTERASE"/>
    <property type="match status" value="1"/>
</dbReference>
<dbReference type="InterPro" id="IPR029052">
    <property type="entry name" value="Metallo-depent_PP-like"/>
</dbReference>
<protein>
    <recommendedName>
        <fullName evidence="1">Calcineurin-like phosphoesterase domain-containing protein</fullName>
    </recommendedName>
</protein>
<accession>X0S4R9</accession>
<organism evidence="2">
    <name type="scientific">marine sediment metagenome</name>
    <dbReference type="NCBI Taxonomy" id="412755"/>
    <lineage>
        <taxon>unclassified sequences</taxon>
        <taxon>metagenomes</taxon>
        <taxon>ecological metagenomes</taxon>
    </lineage>
</organism>
<dbReference type="PANTHER" id="PTHR42850:SF4">
    <property type="entry name" value="ZINC-DEPENDENT ENDOPOLYPHOSPHATASE"/>
    <property type="match status" value="1"/>
</dbReference>
<proteinExistence type="predicted"/>
<evidence type="ECO:0000313" key="2">
    <source>
        <dbReference type="EMBL" id="GAF75989.1"/>
    </source>
</evidence>
<gene>
    <name evidence="2" type="ORF">S01H1_11002</name>
</gene>
<dbReference type="GO" id="GO:0110154">
    <property type="term" value="P:RNA decapping"/>
    <property type="evidence" value="ECO:0007669"/>
    <property type="project" value="TreeGrafter"/>
</dbReference>
<dbReference type="EMBL" id="BARS01005609">
    <property type="protein sequence ID" value="GAF75989.1"/>
    <property type="molecule type" value="Genomic_DNA"/>
</dbReference>
<dbReference type="GO" id="GO:0008803">
    <property type="term" value="F:bis(5'-nucleosyl)-tetraphosphatase (symmetrical) activity"/>
    <property type="evidence" value="ECO:0007669"/>
    <property type="project" value="TreeGrafter"/>
</dbReference>
<dbReference type="InterPro" id="IPR050126">
    <property type="entry name" value="Ap4A_hydrolase"/>
</dbReference>
<dbReference type="InterPro" id="IPR004843">
    <property type="entry name" value="Calcineurin-like_PHP"/>
</dbReference>
<comment type="caution">
    <text evidence="2">The sequence shown here is derived from an EMBL/GenBank/DDBJ whole genome shotgun (WGS) entry which is preliminary data.</text>
</comment>
<dbReference type="Pfam" id="PF00149">
    <property type="entry name" value="Metallophos"/>
    <property type="match status" value="1"/>
</dbReference>
<name>X0S4R9_9ZZZZ</name>
<dbReference type="Gene3D" id="3.60.21.10">
    <property type="match status" value="1"/>
</dbReference>
<dbReference type="AlphaFoldDB" id="X0S4R9"/>
<reference evidence="2" key="1">
    <citation type="journal article" date="2014" name="Front. Microbiol.">
        <title>High frequency of phylogenetically diverse reductive dehalogenase-homologous genes in deep subseafloor sedimentary metagenomes.</title>
        <authorList>
            <person name="Kawai M."/>
            <person name="Futagami T."/>
            <person name="Toyoda A."/>
            <person name="Takaki Y."/>
            <person name="Nishi S."/>
            <person name="Hori S."/>
            <person name="Arai W."/>
            <person name="Tsubouchi T."/>
            <person name="Morono Y."/>
            <person name="Uchiyama I."/>
            <person name="Ito T."/>
            <person name="Fujiyama A."/>
            <person name="Inagaki F."/>
            <person name="Takami H."/>
        </authorList>
    </citation>
    <scope>NUCLEOTIDE SEQUENCE</scope>
    <source>
        <strain evidence="2">Expedition CK06-06</strain>
    </source>
</reference>
<feature type="non-terminal residue" evidence="2">
    <location>
        <position position="1"/>
    </location>
</feature>
<evidence type="ECO:0000259" key="1">
    <source>
        <dbReference type="Pfam" id="PF00149"/>
    </source>
</evidence>
<feature type="domain" description="Calcineurin-like phosphoesterase" evidence="1">
    <location>
        <begin position="1"/>
        <end position="168"/>
    </location>
</feature>
<dbReference type="GO" id="GO:0016791">
    <property type="term" value="F:phosphatase activity"/>
    <property type="evidence" value="ECO:0007669"/>
    <property type="project" value="TreeGrafter"/>
</dbReference>